<dbReference type="InterPro" id="IPR037923">
    <property type="entry name" value="HTH-like"/>
</dbReference>
<dbReference type="PROSITE" id="PS00041">
    <property type="entry name" value="HTH_ARAC_FAMILY_1"/>
    <property type="match status" value="1"/>
</dbReference>
<dbReference type="PANTHER" id="PTHR43280">
    <property type="entry name" value="ARAC-FAMILY TRANSCRIPTIONAL REGULATOR"/>
    <property type="match status" value="1"/>
</dbReference>
<dbReference type="InterPro" id="IPR009057">
    <property type="entry name" value="Homeodomain-like_sf"/>
</dbReference>
<protein>
    <recommendedName>
        <fullName evidence="4">HTH araC/xylS-type domain-containing protein</fullName>
    </recommendedName>
</protein>
<evidence type="ECO:0000256" key="2">
    <source>
        <dbReference type="ARBA" id="ARBA00023125"/>
    </source>
</evidence>
<proteinExistence type="predicted"/>
<dbReference type="InterPro" id="IPR018060">
    <property type="entry name" value="HTH_AraC"/>
</dbReference>
<sequence>MQNYFSHNYYYLEHYSLPYLKGIGYGHGSKNYYWDSRKRKDNLIVLQYTLAGTGVFETSDQKIQQHAGSFFLAEVPGDCRYYGQEDWQFLFFEFSKEIIPWFYPVDQSHHKGSECFQQHMLTLVEELRKLPELDFFANTQAAYQLIVALKKELLTKKTEEYPLAEKIKTYLEQHYQESIGLTDIEEVFQLSKYKSIRLFEQAFDSSPMAYLKRYRVVLSLPLLIEGQRTVDEIAQQVGFSNGNYFAKVFKMELGMTPSDYQKNKQLFTDAPINQNEE</sequence>
<keyword evidence="3" id="KW-0804">Transcription</keyword>
<keyword evidence="1" id="KW-0805">Transcription regulation</keyword>
<dbReference type="SUPFAM" id="SSF46689">
    <property type="entry name" value="Homeodomain-like"/>
    <property type="match status" value="1"/>
</dbReference>
<dbReference type="SUPFAM" id="SSF51215">
    <property type="entry name" value="Regulatory protein AraC"/>
    <property type="match status" value="1"/>
</dbReference>
<evidence type="ECO:0000313" key="6">
    <source>
        <dbReference type="Proteomes" id="UP000664357"/>
    </source>
</evidence>
<evidence type="ECO:0000259" key="4">
    <source>
        <dbReference type="PROSITE" id="PS01124"/>
    </source>
</evidence>
<dbReference type="PANTHER" id="PTHR43280:SF28">
    <property type="entry name" value="HTH-TYPE TRANSCRIPTIONAL ACTIVATOR RHAS"/>
    <property type="match status" value="1"/>
</dbReference>
<organism evidence="5 6">
    <name type="scientific">Candidatus Enterococcus ferrettii</name>
    <dbReference type="NCBI Taxonomy" id="2815324"/>
    <lineage>
        <taxon>Bacteria</taxon>
        <taxon>Bacillati</taxon>
        <taxon>Bacillota</taxon>
        <taxon>Bacilli</taxon>
        <taxon>Lactobacillales</taxon>
        <taxon>Enterococcaceae</taxon>
        <taxon>Enterococcus</taxon>
    </lineage>
</organism>
<evidence type="ECO:0000256" key="1">
    <source>
        <dbReference type="ARBA" id="ARBA00023015"/>
    </source>
</evidence>
<dbReference type="RefSeq" id="WP_207701456.1">
    <property type="nucleotide sequence ID" value="NZ_JAFREL020000001.1"/>
</dbReference>
<dbReference type="Gene3D" id="1.10.10.60">
    <property type="entry name" value="Homeodomain-like"/>
    <property type="match status" value="2"/>
</dbReference>
<feature type="domain" description="HTH araC/xylS-type" evidence="4">
    <location>
        <begin position="165"/>
        <end position="263"/>
    </location>
</feature>
<dbReference type="PRINTS" id="PR00032">
    <property type="entry name" value="HTHARAC"/>
</dbReference>
<reference evidence="5 6" key="2">
    <citation type="submission" date="2024-02" db="EMBL/GenBank/DDBJ databases">
        <title>The Genome Sequence of Enterococcus sp. DIV0159.</title>
        <authorList>
            <person name="Earl A."/>
            <person name="Manson A."/>
            <person name="Gilmore M."/>
            <person name="Sanders J."/>
            <person name="Shea T."/>
            <person name="Howe W."/>
            <person name="Livny J."/>
            <person name="Cuomo C."/>
            <person name="Neafsey D."/>
            <person name="Birren B."/>
        </authorList>
    </citation>
    <scope>NUCLEOTIDE SEQUENCE [LARGE SCALE GENOMIC DNA]</scope>
    <source>
        <strain evidence="5 6">665A</strain>
    </source>
</reference>
<name>A0ABV0EQJ2_9ENTE</name>
<evidence type="ECO:0000256" key="3">
    <source>
        <dbReference type="ARBA" id="ARBA00023163"/>
    </source>
</evidence>
<keyword evidence="2" id="KW-0238">DNA-binding</keyword>
<dbReference type="Proteomes" id="UP000664357">
    <property type="component" value="Unassembled WGS sequence"/>
</dbReference>
<dbReference type="Pfam" id="PF12833">
    <property type="entry name" value="HTH_18"/>
    <property type="match status" value="1"/>
</dbReference>
<reference evidence="5 6" key="1">
    <citation type="submission" date="2021-03" db="EMBL/GenBank/DDBJ databases">
        <authorList>
            <person name="Gilmore M.S."/>
            <person name="Schwartzman J."/>
            <person name="Van Tyne D."/>
            <person name="Martin M."/>
            <person name="Earl A.M."/>
            <person name="Manson A.L."/>
            <person name="Straub T."/>
            <person name="Salamzade R."/>
            <person name="Saavedra J."/>
            <person name="Lebreton F."/>
            <person name="Prichula J."/>
            <person name="Schaufler K."/>
            <person name="Gaca A."/>
            <person name="Sgardioli B."/>
            <person name="Wagenaar J."/>
            <person name="Strong T."/>
        </authorList>
    </citation>
    <scope>NUCLEOTIDE SEQUENCE [LARGE SCALE GENOMIC DNA]</scope>
    <source>
        <strain evidence="5 6">665A</strain>
    </source>
</reference>
<dbReference type="EMBL" id="JAFREL020000001">
    <property type="protein sequence ID" value="MEO1770052.1"/>
    <property type="molecule type" value="Genomic_DNA"/>
</dbReference>
<dbReference type="InterPro" id="IPR020449">
    <property type="entry name" value="Tscrpt_reg_AraC-type_HTH"/>
</dbReference>
<dbReference type="PROSITE" id="PS01124">
    <property type="entry name" value="HTH_ARAC_FAMILY_2"/>
    <property type="match status" value="1"/>
</dbReference>
<gene>
    <name evidence="5" type="ORF">JZO67_002003</name>
</gene>
<dbReference type="InterPro" id="IPR018062">
    <property type="entry name" value="HTH_AraC-typ_CS"/>
</dbReference>
<keyword evidence="6" id="KW-1185">Reference proteome</keyword>
<comment type="caution">
    <text evidence="5">The sequence shown here is derived from an EMBL/GenBank/DDBJ whole genome shotgun (WGS) entry which is preliminary data.</text>
</comment>
<accession>A0ABV0EQJ2</accession>
<dbReference type="SMART" id="SM00342">
    <property type="entry name" value="HTH_ARAC"/>
    <property type="match status" value="1"/>
</dbReference>
<evidence type="ECO:0000313" key="5">
    <source>
        <dbReference type="EMBL" id="MEO1770052.1"/>
    </source>
</evidence>